<organism evidence="3 4">
    <name type="scientific">Floridaenema fluviatile BLCC-F154</name>
    <dbReference type="NCBI Taxonomy" id="3153640"/>
    <lineage>
        <taxon>Bacteria</taxon>
        <taxon>Bacillati</taxon>
        <taxon>Cyanobacteriota</taxon>
        <taxon>Cyanophyceae</taxon>
        <taxon>Oscillatoriophycideae</taxon>
        <taxon>Aerosakkonematales</taxon>
        <taxon>Aerosakkonemataceae</taxon>
        <taxon>Floridanema</taxon>
        <taxon>Floridanema fluviatile</taxon>
    </lineage>
</organism>
<evidence type="ECO:0000259" key="1">
    <source>
        <dbReference type="Pfam" id="PF00931"/>
    </source>
</evidence>
<dbReference type="Pfam" id="PF26355">
    <property type="entry name" value="HTH_VMAP-M9"/>
    <property type="match status" value="1"/>
</dbReference>
<dbReference type="InterPro" id="IPR002182">
    <property type="entry name" value="NB-ARC"/>
</dbReference>
<dbReference type="InterPro" id="IPR027417">
    <property type="entry name" value="P-loop_NTPase"/>
</dbReference>
<dbReference type="Gene3D" id="3.40.50.300">
    <property type="entry name" value="P-loop containing nucleotide triphosphate hydrolases"/>
    <property type="match status" value="1"/>
</dbReference>
<dbReference type="PRINTS" id="PR00364">
    <property type="entry name" value="DISEASERSIST"/>
</dbReference>
<dbReference type="RefSeq" id="WP_413260831.1">
    <property type="nucleotide sequence ID" value="NZ_JBHFNS010000094.1"/>
</dbReference>
<dbReference type="EMBL" id="JBHFNS010000094">
    <property type="protein sequence ID" value="MFB2939361.1"/>
    <property type="molecule type" value="Genomic_DNA"/>
</dbReference>
<dbReference type="InterPro" id="IPR058651">
    <property type="entry name" value="HTH_VMAP-M9"/>
</dbReference>
<dbReference type="Pfam" id="PF00931">
    <property type="entry name" value="NB-ARC"/>
    <property type="match status" value="1"/>
</dbReference>
<dbReference type="Proteomes" id="UP001576776">
    <property type="component" value="Unassembled WGS sequence"/>
</dbReference>
<feature type="domain" description="NB-ARC" evidence="1">
    <location>
        <begin position="195"/>
        <end position="290"/>
    </location>
</feature>
<proteinExistence type="predicted"/>
<comment type="caution">
    <text evidence="3">The sequence shown here is derived from an EMBL/GenBank/DDBJ whole genome shotgun (WGS) entry which is preliminary data.</text>
</comment>
<keyword evidence="4" id="KW-1185">Reference proteome</keyword>
<evidence type="ECO:0000313" key="3">
    <source>
        <dbReference type="EMBL" id="MFB2939361.1"/>
    </source>
</evidence>
<evidence type="ECO:0000259" key="2">
    <source>
        <dbReference type="Pfam" id="PF26355"/>
    </source>
</evidence>
<name>A0ABV4YLK8_9CYAN</name>
<dbReference type="PANTHER" id="PTHR47691:SF3">
    <property type="entry name" value="HTH-TYPE TRANSCRIPTIONAL REGULATOR RV0890C-RELATED"/>
    <property type="match status" value="1"/>
</dbReference>
<accession>A0ABV4YLK8</accession>
<evidence type="ECO:0000313" key="4">
    <source>
        <dbReference type="Proteomes" id="UP001576776"/>
    </source>
</evidence>
<dbReference type="SUPFAM" id="SSF52540">
    <property type="entry name" value="P-loop containing nucleoside triphosphate hydrolases"/>
    <property type="match status" value="1"/>
</dbReference>
<sequence>MTIEEALVVVDSILKPGYLNHVQELVLRQSWEGKTYPEIAASSAYDAEYVKNIGYQLWQSLSDKLGEKVTKSNFRSVLRRHKYSTVFPEQSMASDAVNEVAISSALTEEAVNQPEVNSATSSQTWLEANGEKAWEKGRAKEREIIVSGEVWQEQGLASSYQFPLYSSSFYNLRQDWEKAIDVGDFYGRVGELAILQKWIVEEKCRLVALLGMGGIGKTALSLKLAEKISPNFEYLIWRSLSHAPAIREILSHLWQFFSPKSEEVATIDEQIQVLIKFLEKHRCLVVLDGVEAILSSGDNEQQPAGGYYRKGYESYGKFFQRFGEECHQSCLLLTSREQPKELGVLVGKKVRSFQLKGLTYTDAQKLFKQMDNSVATESLWQKVIQMYQGNPLALKIAFTTIQDLFDGNVAEFLCQNTAIFGSIRDLLNQQFERLSELEKEIMYWLAAEQETVSVQELQQNIKGNYATSLLLESLESLKRRCLIETKFGYFTQQQVVKEYIKNRLLAGRVDREANVSPETIIKRLLQSKNTVINI</sequence>
<gene>
    <name evidence="3" type="ORF">ACE1B6_29260</name>
</gene>
<dbReference type="PANTHER" id="PTHR47691">
    <property type="entry name" value="REGULATOR-RELATED"/>
    <property type="match status" value="1"/>
</dbReference>
<feature type="domain" description="vWA-MoxR associated protein N-terminal HTH" evidence="2">
    <location>
        <begin position="1"/>
        <end position="81"/>
    </location>
</feature>
<reference evidence="3 4" key="1">
    <citation type="submission" date="2024-09" db="EMBL/GenBank/DDBJ databases">
        <title>Floridaenema gen nov. (Aerosakkonemataceae, Aerosakkonematales ord. nov., Cyanobacteria) from benthic tropical and subtropical fresh waters, with the description of four new species.</title>
        <authorList>
            <person name="Moretto J.A."/>
            <person name="Berthold D.E."/>
            <person name="Lefler F.W."/>
            <person name="Huang I.-S."/>
            <person name="Laughinghouse H. IV."/>
        </authorList>
    </citation>
    <scope>NUCLEOTIDE SEQUENCE [LARGE SCALE GENOMIC DNA]</scope>
    <source>
        <strain evidence="3 4">BLCC-F154</strain>
    </source>
</reference>
<protein>
    <submittedName>
        <fullName evidence="3">NB-ARC domain-containing protein</fullName>
    </submittedName>
</protein>